<evidence type="ECO:0000313" key="1">
    <source>
        <dbReference type="EMBL" id="MFC6713373.1"/>
    </source>
</evidence>
<reference evidence="2" key="1">
    <citation type="journal article" date="2019" name="Int. J. Syst. Evol. Microbiol.">
        <title>The Global Catalogue of Microorganisms (GCM) 10K type strain sequencing project: providing services to taxonomists for standard genome sequencing and annotation.</title>
        <authorList>
            <consortium name="The Broad Institute Genomics Platform"/>
            <consortium name="The Broad Institute Genome Sequencing Center for Infectious Disease"/>
            <person name="Wu L."/>
            <person name="Ma J."/>
        </authorList>
    </citation>
    <scope>NUCLEOTIDE SEQUENCE [LARGE SCALE GENOMIC DNA]</scope>
    <source>
        <strain evidence="2">NBRC 106593</strain>
    </source>
</reference>
<accession>A0ABW2ARA3</accession>
<dbReference type="EMBL" id="JBHSWJ010000002">
    <property type="protein sequence ID" value="MFC6713373.1"/>
    <property type="molecule type" value="Genomic_DNA"/>
</dbReference>
<sequence length="120" mass="13461">MLDRRTGVQDGPGWWSARDAIEEAERLENVPSTRTVRTIAHLGPDRQQLQDAVNAALATRDHLLARLDERSLRILHRLLQQETKREIAAAEGISASAVSQRAHRDGLDAIVRDASLLRRL</sequence>
<dbReference type="RefSeq" id="WP_377821071.1">
    <property type="nucleotide sequence ID" value="NZ_JBHSWJ010000002.1"/>
</dbReference>
<dbReference type="InterPro" id="IPR013324">
    <property type="entry name" value="RNA_pol_sigma_r3/r4-like"/>
</dbReference>
<proteinExistence type="predicted"/>
<evidence type="ECO:0008006" key="3">
    <source>
        <dbReference type="Google" id="ProtNLM"/>
    </source>
</evidence>
<comment type="caution">
    <text evidence="1">The sequence shown here is derived from an EMBL/GenBank/DDBJ whole genome shotgun (WGS) entry which is preliminary data.</text>
</comment>
<organism evidence="1 2">
    <name type="scientific">Branchiibius cervicis</name>
    <dbReference type="NCBI Taxonomy" id="908252"/>
    <lineage>
        <taxon>Bacteria</taxon>
        <taxon>Bacillati</taxon>
        <taxon>Actinomycetota</taxon>
        <taxon>Actinomycetes</taxon>
        <taxon>Micrococcales</taxon>
        <taxon>Dermacoccaceae</taxon>
        <taxon>Branchiibius</taxon>
    </lineage>
</organism>
<gene>
    <name evidence="1" type="ORF">ACFQBT_05760</name>
</gene>
<keyword evidence="2" id="KW-1185">Reference proteome</keyword>
<name>A0ABW2ARA3_9MICO</name>
<dbReference type="Proteomes" id="UP001596356">
    <property type="component" value="Unassembled WGS sequence"/>
</dbReference>
<dbReference type="SUPFAM" id="SSF88659">
    <property type="entry name" value="Sigma3 and sigma4 domains of RNA polymerase sigma factors"/>
    <property type="match status" value="1"/>
</dbReference>
<protein>
    <recommendedName>
        <fullName evidence="3">Sigma-70 family RNA polymerase sigma factor</fullName>
    </recommendedName>
</protein>
<evidence type="ECO:0000313" key="2">
    <source>
        <dbReference type="Proteomes" id="UP001596356"/>
    </source>
</evidence>